<organism evidence="1 2">
    <name type="scientific">Pseudomonas lundensis</name>
    <dbReference type="NCBI Taxonomy" id="86185"/>
    <lineage>
        <taxon>Bacteria</taxon>
        <taxon>Pseudomonadati</taxon>
        <taxon>Pseudomonadota</taxon>
        <taxon>Gammaproteobacteria</taxon>
        <taxon>Pseudomonadales</taxon>
        <taxon>Pseudomonadaceae</taxon>
        <taxon>Pseudomonas</taxon>
    </lineage>
</organism>
<dbReference type="RefSeq" id="WP_097192119.1">
    <property type="nucleotide sequence ID" value="NZ_JAAQXX010000040.1"/>
</dbReference>
<dbReference type="EMBL" id="OBKZ01000020">
    <property type="protein sequence ID" value="SOB53039.1"/>
    <property type="molecule type" value="Genomic_DNA"/>
</dbReference>
<gene>
    <name evidence="1" type="ORF">PLUA15_270021</name>
</gene>
<dbReference type="InterPro" id="IPR032495">
    <property type="entry name" value="Phage_TTP_11"/>
</dbReference>
<accession>A0AAX2H8Q1</accession>
<dbReference type="AlphaFoldDB" id="A0AAX2H8Q1"/>
<evidence type="ECO:0000313" key="2">
    <source>
        <dbReference type="Proteomes" id="UP000219564"/>
    </source>
</evidence>
<evidence type="ECO:0000313" key="1">
    <source>
        <dbReference type="EMBL" id="SOB53039.1"/>
    </source>
</evidence>
<dbReference type="Pfam" id="PF16460">
    <property type="entry name" value="Phage_TTP_11"/>
    <property type="match status" value="1"/>
</dbReference>
<proteinExistence type="predicted"/>
<protein>
    <submittedName>
        <fullName evidence="1">Gp11</fullName>
    </submittedName>
</protein>
<reference evidence="1 2" key="1">
    <citation type="submission" date="2017-08" db="EMBL/GenBank/DDBJ databases">
        <authorList>
            <person name="Chaillou S."/>
        </authorList>
    </citation>
    <scope>NUCLEOTIDE SEQUENCE [LARGE SCALE GENOMIC DNA]</scope>
    <source>
        <strain evidence="1 2">MFPA15A1205</strain>
    </source>
</reference>
<name>A0AAX2H8Q1_9PSED</name>
<dbReference type="Proteomes" id="UP000219564">
    <property type="component" value="Unassembled WGS sequence"/>
</dbReference>
<comment type="caution">
    <text evidence="1">The sequence shown here is derived from an EMBL/GenBank/DDBJ whole genome shotgun (WGS) entry which is preliminary data.</text>
</comment>
<sequence>MASQNPIKSKFVKSQGTRLNVSTVATQDPHDVELEFADLSVTIKQPQFQGGQSDEIETTTLASEAKEFTTGLADNGTFSMSGNWKADDPAQTVLRQARDDGLARAFRVTFKDSTTTEFLGLVTQFTWDAAPNSTVNGTFNVRITGAVNFGVPTRGE</sequence>
<dbReference type="Gene3D" id="4.10.410.40">
    <property type="match status" value="1"/>
</dbReference>